<reference evidence="1" key="1">
    <citation type="submission" date="2023-01" db="EMBL/GenBank/DDBJ databases">
        <title>The chitinases involved in constricting ring structure development in the nematode-trapping fungus Drechslerella dactyloides.</title>
        <authorList>
            <person name="Wang R."/>
            <person name="Zhang L."/>
            <person name="Tang P."/>
            <person name="Li S."/>
            <person name="Liang L."/>
        </authorList>
    </citation>
    <scope>NUCLEOTIDE SEQUENCE</scope>
    <source>
        <strain evidence="1">YMF1.00031</strain>
    </source>
</reference>
<comment type="caution">
    <text evidence="1">The sequence shown here is derived from an EMBL/GenBank/DDBJ whole genome shotgun (WGS) entry which is preliminary data.</text>
</comment>
<dbReference type="Proteomes" id="UP001221413">
    <property type="component" value="Unassembled WGS sequence"/>
</dbReference>
<gene>
    <name evidence="1" type="ORF">Dda_7325</name>
</gene>
<evidence type="ECO:0000313" key="1">
    <source>
        <dbReference type="EMBL" id="KAJ6257540.1"/>
    </source>
</evidence>
<name>A0AAD6IS10_DREDA</name>
<proteinExistence type="predicted"/>
<sequence>MSTLLALPNEILDKIIDQLVPSFADESTFSNHADWRKSAHIEDLRSLSGTCKHLSDLVRPHFYRIVVLDYPTCMIQLLRTLIENPHIREMVRTLAICCPLHYCNDIINPYSPRETFLDDNPELLLNMTWDTNSMDNYAAAVFRSVGLDRDEFKKFTEDELEALNDGSYWMSVPNWSERIGYETNLIQGLAVALIALSPRIEHLAIPRYHAGSAYHFENAVDTLARCEDTSEIILAHLTRLEVNTESIDYYRGPNAVQNDYLQVLLRIPAVKRLVDEGAGKRTIEKRDYLESLDVWESGPKTTAEYSHESDDAWQKVELKFPMTIFGKASSTVWISMNGLLCIDDPTGLRPSVPSQKLPVGPSQCNDGGCIPDTCLATLWSDLYIPANSATYDYGVSWTYHEPANRPEIGHHYHIRWVGCDKSTTGVTENCDQKNKRVVQLNLYEKQAGRFHISFAGMEDSVPGIIGAQSSGKAVQMSKPANFPAPDPESRYACVIVDTTTPEGVITVPQNSKSC</sequence>
<dbReference type="AlphaFoldDB" id="A0AAD6IS10"/>
<accession>A0AAD6IS10</accession>
<evidence type="ECO:0008006" key="3">
    <source>
        <dbReference type="Google" id="ProtNLM"/>
    </source>
</evidence>
<protein>
    <recommendedName>
        <fullName evidence="3">F-box domain-containing protein</fullName>
    </recommendedName>
</protein>
<dbReference type="EMBL" id="JAQGDS010000010">
    <property type="protein sequence ID" value="KAJ6257540.1"/>
    <property type="molecule type" value="Genomic_DNA"/>
</dbReference>
<organism evidence="1 2">
    <name type="scientific">Drechslerella dactyloides</name>
    <name type="common">Nematode-trapping fungus</name>
    <name type="synonym">Arthrobotrys dactyloides</name>
    <dbReference type="NCBI Taxonomy" id="74499"/>
    <lineage>
        <taxon>Eukaryota</taxon>
        <taxon>Fungi</taxon>
        <taxon>Dikarya</taxon>
        <taxon>Ascomycota</taxon>
        <taxon>Pezizomycotina</taxon>
        <taxon>Orbiliomycetes</taxon>
        <taxon>Orbiliales</taxon>
        <taxon>Orbiliaceae</taxon>
        <taxon>Drechslerella</taxon>
    </lineage>
</organism>
<evidence type="ECO:0000313" key="2">
    <source>
        <dbReference type="Proteomes" id="UP001221413"/>
    </source>
</evidence>
<keyword evidence="2" id="KW-1185">Reference proteome</keyword>